<dbReference type="PANTHER" id="PTHR22414:SF0">
    <property type="entry name" value="LEUCINE ZIPPER PROTEIN 2"/>
    <property type="match status" value="1"/>
</dbReference>
<evidence type="ECO:0000313" key="3">
    <source>
        <dbReference type="Proteomes" id="UP000299084"/>
    </source>
</evidence>
<reference evidence="2 3" key="1">
    <citation type="journal article" date="2019" name="Mol. Ecol. Resour.">
        <title>Improving Illumina assemblies with Hi-C and long reads: an example with the North African dromedary.</title>
        <authorList>
            <person name="Elbers J.P."/>
            <person name="Rogers M.F."/>
            <person name="Perelman P.L."/>
            <person name="Proskuryakova A.A."/>
            <person name="Serdyukova N.A."/>
            <person name="Johnson W.E."/>
            <person name="Horin P."/>
            <person name="Corander J."/>
            <person name="Murphy D."/>
            <person name="Burger P.A."/>
        </authorList>
    </citation>
    <scope>NUCLEOTIDE SEQUENCE [LARGE SCALE GENOMIC DNA]</scope>
    <source>
        <strain evidence="2">Drom800</strain>
        <tissue evidence="2">Blood</tissue>
    </source>
</reference>
<evidence type="ECO:0000256" key="1">
    <source>
        <dbReference type="SAM" id="Coils"/>
    </source>
</evidence>
<proteinExistence type="predicted"/>
<feature type="coiled-coil region" evidence="1">
    <location>
        <begin position="32"/>
        <end position="87"/>
    </location>
</feature>
<dbReference type="AlphaFoldDB" id="A0A5N4DPH3"/>
<dbReference type="STRING" id="9838.ENSCDRP00005011127"/>
<sequence length="91" mass="10647">MQGFVIMAEVVGAKWKRLGGSHAFSFCVRQDYEELEKQLKEVFKERSTILRRLTKTSRELDGIKFNLQTLKNDEKSAKTEVQRLLEISQKQ</sequence>
<dbReference type="EMBL" id="JWIN03000010">
    <property type="protein sequence ID" value="KAB1272966.1"/>
    <property type="molecule type" value="Genomic_DNA"/>
</dbReference>
<organism evidence="2 3">
    <name type="scientific">Camelus dromedarius</name>
    <name type="common">Dromedary</name>
    <name type="synonym">Arabian camel</name>
    <dbReference type="NCBI Taxonomy" id="9838"/>
    <lineage>
        <taxon>Eukaryota</taxon>
        <taxon>Metazoa</taxon>
        <taxon>Chordata</taxon>
        <taxon>Craniata</taxon>
        <taxon>Vertebrata</taxon>
        <taxon>Euteleostomi</taxon>
        <taxon>Mammalia</taxon>
        <taxon>Eutheria</taxon>
        <taxon>Laurasiatheria</taxon>
        <taxon>Artiodactyla</taxon>
        <taxon>Tylopoda</taxon>
        <taxon>Camelidae</taxon>
        <taxon>Camelus</taxon>
    </lineage>
</organism>
<evidence type="ECO:0000313" key="2">
    <source>
        <dbReference type="EMBL" id="KAB1272966.1"/>
    </source>
</evidence>
<dbReference type="InterPro" id="IPR026718">
    <property type="entry name" value="Luzp2"/>
</dbReference>
<dbReference type="PANTHER" id="PTHR22414">
    <property type="entry name" value="LEUCINE ZIPPER PROTEIN 2"/>
    <property type="match status" value="1"/>
</dbReference>
<gene>
    <name evidence="2" type="ORF">Cadr_000014812</name>
</gene>
<dbReference type="Proteomes" id="UP000299084">
    <property type="component" value="Unassembled WGS sequence"/>
</dbReference>
<feature type="non-terminal residue" evidence="2">
    <location>
        <position position="91"/>
    </location>
</feature>
<keyword evidence="1" id="KW-0175">Coiled coil</keyword>
<comment type="caution">
    <text evidence="2">The sequence shown here is derived from an EMBL/GenBank/DDBJ whole genome shotgun (WGS) entry which is preliminary data.</text>
</comment>
<protein>
    <submittedName>
        <fullName evidence="2">Leucine zipper protein 2</fullName>
    </submittedName>
</protein>
<keyword evidence="3" id="KW-1185">Reference proteome</keyword>
<name>A0A5N4DPH3_CAMDR</name>
<accession>A0A5N4DPH3</accession>